<comment type="caution">
    <text evidence="1">The sequence shown here is derived from an EMBL/GenBank/DDBJ whole genome shotgun (WGS) entry which is preliminary data.</text>
</comment>
<proteinExistence type="predicted"/>
<name>A0ACB9MR80_9MYRT</name>
<accession>A0ACB9MR80</accession>
<dbReference type="EMBL" id="CM042888">
    <property type="protein sequence ID" value="KAI4325884.1"/>
    <property type="molecule type" value="Genomic_DNA"/>
</dbReference>
<reference evidence="2" key="1">
    <citation type="journal article" date="2023" name="Front. Plant Sci.">
        <title>Chromosomal-level genome assembly of Melastoma candidum provides insights into trichome evolution.</title>
        <authorList>
            <person name="Zhong Y."/>
            <person name="Wu W."/>
            <person name="Sun C."/>
            <person name="Zou P."/>
            <person name="Liu Y."/>
            <person name="Dai S."/>
            <person name="Zhou R."/>
        </authorList>
    </citation>
    <scope>NUCLEOTIDE SEQUENCE [LARGE SCALE GENOMIC DNA]</scope>
</reference>
<keyword evidence="2" id="KW-1185">Reference proteome</keyword>
<protein>
    <submittedName>
        <fullName evidence="1">Uncharacterized protein</fullName>
    </submittedName>
</protein>
<evidence type="ECO:0000313" key="2">
    <source>
        <dbReference type="Proteomes" id="UP001057402"/>
    </source>
</evidence>
<evidence type="ECO:0000313" key="1">
    <source>
        <dbReference type="EMBL" id="KAI4325884.1"/>
    </source>
</evidence>
<organism evidence="1 2">
    <name type="scientific">Melastoma candidum</name>
    <dbReference type="NCBI Taxonomy" id="119954"/>
    <lineage>
        <taxon>Eukaryota</taxon>
        <taxon>Viridiplantae</taxon>
        <taxon>Streptophyta</taxon>
        <taxon>Embryophyta</taxon>
        <taxon>Tracheophyta</taxon>
        <taxon>Spermatophyta</taxon>
        <taxon>Magnoliopsida</taxon>
        <taxon>eudicotyledons</taxon>
        <taxon>Gunneridae</taxon>
        <taxon>Pentapetalae</taxon>
        <taxon>rosids</taxon>
        <taxon>malvids</taxon>
        <taxon>Myrtales</taxon>
        <taxon>Melastomataceae</taxon>
        <taxon>Melastomatoideae</taxon>
        <taxon>Melastomateae</taxon>
        <taxon>Melastoma</taxon>
    </lineage>
</organism>
<gene>
    <name evidence="1" type="ORF">MLD38_031248</name>
</gene>
<dbReference type="Proteomes" id="UP001057402">
    <property type="component" value="Chromosome 9"/>
</dbReference>
<sequence length="106" mass="12132">MRMKREELKDGIRESEVEVGSDMIKSYLLDVECSDEIRESDKFLTDTILNQMVAGRDTTASVLTWFFVMLSRNPGVEHKIREEIDSLMKGKMADGFNLKNETPKVG</sequence>